<accession>A0A2A8CYL4</accession>
<dbReference type="AlphaFoldDB" id="A0A2A8CYL4"/>
<protein>
    <submittedName>
        <fullName evidence="1">Uncharacterized protein</fullName>
    </submittedName>
</protein>
<name>A0A2A8CYL4_9MICC</name>
<evidence type="ECO:0000313" key="2">
    <source>
        <dbReference type="Proteomes" id="UP000219947"/>
    </source>
</evidence>
<feature type="non-terminal residue" evidence="1">
    <location>
        <position position="78"/>
    </location>
</feature>
<dbReference type="EMBL" id="PDEV01000046">
    <property type="protein sequence ID" value="PEN13693.1"/>
    <property type="molecule type" value="Genomic_DNA"/>
</dbReference>
<dbReference type="Proteomes" id="UP000219947">
    <property type="component" value="Unassembled WGS sequence"/>
</dbReference>
<sequence>MQLDDMTSRHSFTQRRQRSRTRTVLIALTAALAAAVLVVTGLVAKGFASSDGRPQAASLAPSPQFTMPKNWKLTFSSN</sequence>
<keyword evidence="2" id="KW-1185">Reference proteome</keyword>
<organism evidence="1 2">
    <name type="scientific">Rothia dentocariosa</name>
    <dbReference type="NCBI Taxonomy" id="2047"/>
    <lineage>
        <taxon>Bacteria</taxon>
        <taxon>Bacillati</taxon>
        <taxon>Actinomycetota</taxon>
        <taxon>Actinomycetes</taxon>
        <taxon>Micrococcales</taxon>
        <taxon>Micrococcaceae</taxon>
        <taxon>Rothia</taxon>
    </lineage>
</organism>
<comment type="caution">
    <text evidence="1">The sequence shown here is derived from an EMBL/GenBank/DDBJ whole genome shotgun (WGS) entry which is preliminary data.</text>
</comment>
<gene>
    <name evidence="1" type="ORF">CRM92_10665</name>
</gene>
<reference evidence="1" key="1">
    <citation type="submission" date="2017-10" db="EMBL/GenBank/DDBJ databases">
        <title>Kefir isolates.</title>
        <authorList>
            <person name="Kim Y."/>
            <person name="Blasche S."/>
        </authorList>
    </citation>
    <scope>NUCLEOTIDE SEQUENCE [LARGE SCALE GENOMIC DNA]</scope>
    <source>
        <strain evidence="1">OG2-2</strain>
    </source>
</reference>
<dbReference type="RefSeq" id="WP_143537985.1">
    <property type="nucleotide sequence ID" value="NZ_PDEV01000046.1"/>
</dbReference>
<proteinExistence type="predicted"/>
<evidence type="ECO:0000313" key="1">
    <source>
        <dbReference type="EMBL" id="PEN13693.1"/>
    </source>
</evidence>